<dbReference type="PRINTS" id="PR01021">
    <property type="entry name" value="OMPADOMAIN"/>
</dbReference>
<name>A0A839QSH9_9MICO</name>
<dbReference type="Gene3D" id="3.30.1330.60">
    <property type="entry name" value="OmpA-like domain"/>
    <property type="match status" value="1"/>
</dbReference>
<protein>
    <submittedName>
        <fullName evidence="7">Outer membrane protein OmpA-like peptidoglycan-associated protein</fullName>
    </submittedName>
</protein>
<dbReference type="CDD" id="cd07185">
    <property type="entry name" value="OmpA_C-like"/>
    <property type="match status" value="1"/>
</dbReference>
<dbReference type="SUPFAM" id="SSF103088">
    <property type="entry name" value="OmpA-like"/>
    <property type="match status" value="1"/>
</dbReference>
<keyword evidence="8" id="KW-1185">Reference proteome</keyword>
<dbReference type="InterPro" id="IPR036737">
    <property type="entry name" value="OmpA-like_sf"/>
</dbReference>
<sequence>MSTIEPLNPEIIPLKPLIEPLEQESTDGADRVITLNSDILFDFGRHDLSKSAAAKIVALVSKLPDGTEVRVEGHTDSVPSSMGNDVLSQKRAQAVADAITAARADLTLTVKGFGESKPIEPNEKNGEDNPEGRAKNRRVEIRSAA</sequence>
<dbReference type="GO" id="GO:0009279">
    <property type="term" value="C:cell outer membrane"/>
    <property type="evidence" value="ECO:0007669"/>
    <property type="project" value="UniProtKB-SubCell"/>
</dbReference>
<dbReference type="PANTHER" id="PTHR30329">
    <property type="entry name" value="STATOR ELEMENT OF FLAGELLAR MOTOR COMPLEX"/>
    <property type="match status" value="1"/>
</dbReference>
<evidence type="ECO:0000259" key="6">
    <source>
        <dbReference type="PROSITE" id="PS51123"/>
    </source>
</evidence>
<dbReference type="PROSITE" id="PS51123">
    <property type="entry name" value="OMPA_2"/>
    <property type="match status" value="1"/>
</dbReference>
<evidence type="ECO:0000256" key="2">
    <source>
        <dbReference type="ARBA" id="ARBA00023136"/>
    </source>
</evidence>
<dbReference type="Pfam" id="PF00691">
    <property type="entry name" value="OmpA"/>
    <property type="match status" value="1"/>
</dbReference>
<evidence type="ECO:0000313" key="7">
    <source>
        <dbReference type="EMBL" id="MBB3023453.1"/>
    </source>
</evidence>
<dbReference type="InterPro" id="IPR006664">
    <property type="entry name" value="OMP_bac"/>
</dbReference>
<proteinExistence type="predicted"/>
<keyword evidence="3" id="KW-0998">Cell outer membrane</keyword>
<dbReference type="RefSeq" id="WP_183376636.1">
    <property type="nucleotide sequence ID" value="NZ_CBCSFZ010000013.1"/>
</dbReference>
<dbReference type="PANTHER" id="PTHR30329:SF21">
    <property type="entry name" value="LIPOPROTEIN YIAD-RELATED"/>
    <property type="match status" value="1"/>
</dbReference>
<dbReference type="AlphaFoldDB" id="A0A839QSH9"/>
<dbReference type="InterPro" id="IPR006665">
    <property type="entry name" value="OmpA-like"/>
</dbReference>
<gene>
    <name evidence="7" type="ORF">FHX50_001748</name>
</gene>
<feature type="region of interest" description="Disordered" evidence="5">
    <location>
        <begin position="112"/>
        <end position="145"/>
    </location>
</feature>
<dbReference type="Proteomes" id="UP000568050">
    <property type="component" value="Unassembled WGS sequence"/>
</dbReference>
<comment type="caution">
    <text evidence="7">The sequence shown here is derived from an EMBL/GenBank/DDBJ whole genome shotgun (WGS) entry which is preliminary data.</text>
</comment>
<keyword evidence="2 4" id="KW-0472">Membrane</keyword>
<evidence type="ECO:0000313" key="8">
    <source>
        <dbReference type="Proteomes" id="UP000568050"/>
    </source>
</evidence>
<dbReference type="InterPro" id="IPR050330">
    <property type="entry name" value="Bact_OuterMem_StrucFunc"/>
</dbReference>
<dbReference type="EMBL" id="JACHWP010000005">
    <property type="protein sequence ID" value="MBB3023453.1"/>
    <property type="molecule type" value="Genomic_DNA"/>
</dbReference>
<evidence type="ECO:0000256" key="3">
    <source>
        <dbReference type="ARBA" id="ARBA00023237"/>
    </source>
</evidence>
<evidence type="ECO:0000256" key="4">
    <source>
        <dbReference type="PROSITE-ProRule" id="PRU00473"/>
    </source>
</evidence>
<comment type="subcellular location">
    <subcellularLocation>
        <location evidence="1">Cell outer membrane</location>
    </subcellularLocation>
</comment>
<evidence type="ECO:0000256" key="5">
    <source>
        <dbReference type="SAM" id="MobiDB-lite"/>
    </source>
</evidence>
<feature type="domain" description="OmpA-like" evidence="6">
    <location>
        <begin position="28"/>
        <end position="145"/>
    </location>
</feature>
<accession>A0A839QSH9</accession>
<organism evidence="7 8">
    <name type="scientific">Helcobacillus massiliensis</name>
    <dbReference type="NCBI Taxonomy" id="521392"/>
    <lineage>
        <taxon>Bacteria</taxon>
        <taxon>Bacillati</taxon>
        <taxon>Actinomycetota</taxon>
        <taxon>Actinomycetes</taxon>
        <taxon>Micrococcales</taxon>
        <taxon>Dermabacteraceae</taxon>
        <taxon>Helcobacillus</taxon>
    </lineage>
</organism>
<feature type="compositionally biased region" description="Basic and acidic residues" evidence="5">
    <location>
        <begin position="117"/>
        <end position="145"/>
    </location>
</feature>
<evidence type="ECO:0000256" key="1">
    <source>
        <dbReference type="ARBA" id="ARBA00004442"/>
    </source>
</evidence>
<reference evidence="7 8" key="1">
    <citation type="submission" date="2020-08" db="EMBL/GenBank/DDBJ databases">
        <title>Sequencing the genomes of 1000 actinobacteria strains.</title>
        <authorList>
            <person name="Klenk H.-P."/>
        </authorList>
    </citation>
    <scope>NUCLEOTIDE SEQUENCE [LARGE SCALE GENOMIC DNA]</scope>
    <source>
        <strain evidence="7 8">DSM 23040</strain>
    </source>
</reference>